<gene>
    <name evidence="1" type="ORF">Amon02_000739700</name>
</gene>
<organism evidence="1 2">
    <name type="scientific">Ambrosiozyma monospora</name>
    <name type="common">Yeast</name>
    <name type="synonym">Endomycopsis monosporus</name>
    <dbReference type="NCBI Taxonomy" id="43982"/>
    <lineage>
        <taxon>Eukaryota</taxon>
        <taxon>Fungi</taxon>
        <taxon>Dikarya</taxon>
        <taxon>Ascomycota</taxon>
        <taxon>Saccharomycotina</taxon>
        <taxon>Pichiomycetes</taxon>
        <taxon>Pichiales</taxon>
        <taxon>Pichiaceae</taxon>
        <taxon>Ambrosiozyma</taxon>
    </lineage>
</organism>
<evidence type="ECO:0000313" key="1">
    <source>
        <dbReference type="EMBL" id="GME85126.1"/>
    </source>
</evidence>
<dbReference type="EMBL" id="BSXS01006141">
    <property type="protein sequence ID" value="GME85126.1"/>
    <property type="molecule type" value="Genomic_DNA"/>
</dbReference>
<sequence>MNNAKQSDIAVRQQLISSSDEFLKSAHSLAPRNVKSEVYVTYYNKLIKCSVSCLLIVVERYKATLDAGLEVSVYLKLSQILFNETVSYDLASDYCLKALQLISRTGDTMSNFKLKAQVLNFQIQV</sequence>
<keyword evidence="2" id="KW-1185">Reference proteome</keyword>
<comment type="caution">
    <text evidence="1">The sequence shown here is derived from an EMBL/GenBank/DDBJ whole genome shotgun (WGS) entry which is preliminary data.</text>
</comment>
<name>A0ACB5TDL2_AMBMO</name>
<reference evidence="1" key="1">
    <citation type="submission" date="2023-04" db="EMBL/GenBank/DDBJ databases">
        <title>Ambrosiozyma monospora NBRC 10751.</title>
        <authorList>
            <person name="Ichikawa N."/>
            <person name="Sato H."/>
            <person name="Tonouchi N."/>
        </authorList>
    </citation>
    <scope>NUCLEOTIDE SEQUENCE</scope>
    <source>
        <strain evidence="1">NBRC 10751</strain>
    </source>
</reference>
<dbReference type="Proteomes" id="UP001165064">
    <property type="component" value="Unassembled WGS sequence"/>
</dbReference>
<protein>
    <submittedName>
        <fullName evidence="1">Unnamed protein product</fullName>
    </submittedName>
</protein>
<accession>A0ACB5TDL2</accession>
<proteinExistence type="predicted"/>
<evidence type="ECO:0000313" key="2">
    <source>
        <dbReference type="Proteomes" id="UP001165064"/>
    </source>
</evidence>